<proteinExistence type="predicted"/>
<dbReference type="AlphaFoldDB" id="A0A914E8Y4"/>
<evidence type="ECO:0000256" key="1">
    <source>
        <dbReference type="SAM" id="SignalP"/>
    </source>
</evidence>
<accession>A0A914E8Y4</accession>
<keyword evidence="1" id="KW-0732">Signal</keyword>
<evidence type="ECO:0000313" key="2">
    <source>
        <dbReference type="Proteomes" id="UP000887540"/>
    </source>
</evidence>
<dbReference type="WBParaSite" id="ACRNAN_scaffold6496.g29463.t1">
    <property type="protein sequence ID" value="ACRNAN_scaffold6496.g29463.t1"/>
    <property type="gene ID" value="ACRNAN_scaffold6496.g29463"/>
</dbReference>
<protein>
    <submittedName>
        <fullName evidence="3">Uncharacterized protein</fullName>
    </submittedName>
</protein>
<organism evidence="2 3">
    <name type="scientific">Acrobeloides nanus</name>
    <dbReference type="NCBI Taxonomy" id="290746"/>
    <lineage>
        <taxon>Eukaryota</taxon>
        <taxon>Metazoa</taxon>
        <taxon>Ecdysozoa</taxon>
        <taxon>Nematoda</taxon>
        <taxon>Chromadorea</taxon>
        <taxon>Rhabditida</taxon>
        <taxon>Tylenchina</taxon>
        <taxon>Cephalobomorpha</taxon>
        <taxon>Cephaloboidea</taxon>
        <taxon>Cephalobidae</taxon>
        <taxon>Acrobeloides</taxon>
    </lineage>
</organism>
<dbReference type="Proteomes" id="UP000887540">
    <property type="component" value="Unplaced"/>
</dbReference>
<reference evidence="3" key="1">
    <citation type="submission" date="2022-11" db="UniProtKB">
        <authorList>
            <consortium name="WormBaseParasite"/>
        </authorList>
    </citation>
    <scope>IDENTIFICATION</scope>
</reference>
<feature type="chain" id="PRO_5037066034" evidence="1">
    <location>
        <begin position="20"/>
        <end position="349"/>
    </location>
</feature>
<feature type="signal peptide" evidence="1">
    <location>
        <begin position="1"/>
        <end position="19"/>
    </location>
</feature>
<name>A0A914E8Y4_9BILA</name>
<evidence type="ECO:0000313" key="3">
    <source>
        <dbReference type="WBParaSite" id="ACRNAN_scaffold6496.g29463.t1"/>
    </source>
</evidence>
<keyword evidence="2" id="KW-1185">Reference proteome</keyword>
<sequence length="349" mass="38657">MLRGIKLLALVQIFAFSTADPSFCSKFRISIYINDNPNNDGNIFYMYNATLTIAPYKDTFYNKINTQTSISDISTPIQIESNYSISDFTFGPIGLDRTDLASNSYAVNSTGSYSSVGVNTLVNVVKIALPAFYRGQSIKRVSGDFYVYDAFENGVTLVSNLTSRDPNSLDYIQINRYAHAHTSCLATSPGLNPQFSSSLKTCKQFTSTVTDQDSNQVTSLTAQITPNNKNDGLYFGVNVDFTQNGRIADNANVFYLGCENGPSDQSKTCQNTIGPVPKVSPLFWFLDYGYYYIPYSPGNGYMTAGAIPLVLSNNGQTTQFYFYDQLVSQQNSNYVTNASCKEIYEKIIN</sequence>